<dbReference type="Proteomes" id="UP001595692">
    <property type="component" value="Unassembled WGS sequence"/>
</dbReference>
<accession>A0ABV8CRJ3</accession>
<dbReference type="PANTHER" id="PTHR32114:SF2">
    <property type="entry name" value="ABC TRANSPORTER ABCH.3"/>
    <property type="match status" value="1"/>
</dbReference>
<proteinExistence type="predicted"/>
<dbReference type="PANTHER" id="PTHR32114">
    <property type="entry name" value="ABC TRANSPORTER ABCH.3"/>
    <property type="match status" value="1"/>
</dbReference>
<dbReference type="Pfam" id="PF13476">
    <property type="entry name" value="AAA_23"/>
    <property type="match status" value="1"/>
</dbReference>
<dbReference type="SUPFAM" id="SSF52540">
    <property type="entry name" value="P-loop containing nucleoside triphosphate hydrolases"/>
    <property type="match status" value="2"/>
</dbReference>
<reference evidence="5" key="1">
    <citation type="journal article" date="2019" name="Int. J. Syst. Evol. Microbiol.">
        <title>The Global Catalogue of Microorganisms (GCM) 10K type strain sequencing project: providing services to taxonomists for standard genome sequencing and annotation.</title>
        <authorList>
            <consortium name="The Broad Institute Genomics Platform"/>
            <consortium name="The Broad Institute Genome Sequencing Center for Infectious Disease"/>
            <person name="Wu L."/>
            <person name="Ma J."/>
        </authorList>
    </citation>
    <scope>NUCLEOTIDE SEQUENCE [LARGE SCALE GENOMIC DNA]</scope>
    <source>
        <strain evidence="5">CCUG 54939</strain>
    </source>
</reference>
<feature type="compositionally biased region" description="Low complexity" evidence="2">
    <location>
        <begin position="405"/>
        <end position="420"/>
    </location>
</feature>
<feature type="domain" description="Rad50/SbcC-type AAA" evidence="3">
    <location>
        <begin position="6"/>
        <end position="231"/>
    </location>
</feature>
<dbReference type="Pfam" id="PF13558">
    <property type="entry name" value="SbcC_Walker_B"/>
    <property type="match status" value="1"/>
</dbReference>
<evidence type="ECO:0000256" key="1">
    <source>
        <dbReference type="SAM" id="Coils"/>
    </source>
</evidence>
<feature type="coiled-coil region" evidence="1">
    <location>
        <begin position="317"/>
        <end position="365"/>
    </location>
</feature>
<feature type="coiled-coil region" evidence="1">
    <location>
        <begin position="516"/>
        <end position="556"/>
    </location>
</feature>
<organism evidence="4 5">
    <name type="scientific">Pseudaeromonas sharmana</name>
    <dbReference type="NCBI Taxonomy" id="328412"/>
    <lineage>
        <taxon>Bacteria</taxon>
        <taxon>Pseudomonadati</taxon>
        <taxon>Pseudomonadota</taxon>
        <taxon>Gammaproteobacteria</taxon>
        <taxon>Aeromonadales</taxon>
        <taxon>Aeromonadaceae</taxon>
        <taxon>Pseudaeromonas</taxon>
    </lineage>
</organism>
<dbReference type="Gene3D" id="3.40.50.300">
    <property type="entry name" value="P-loop containing nucleotide triphosphate hydrolases"/>
    <property type="match status" value="2"/>
</dbReference>
<dbReference type="EMBL" id="JBHSAF010000014">
    <property type="protein sequence ID" value="MFC3914619.1"/>
    <property type="molecule type" value="Genomic_DNA"/>
</dbReference>
<dbReference type="InterPro" id="IPR027417">
    <property type="entry name" value="P-loop_NTPase"/>
</dbReference>
<feature type="region of interest" description="Disordered" evidence="2">
    <location>
        <begin position="405"/>
        <end position="426"/>
    </location>
</feature>
<sequence>MRILALRGENLASLTQAFEIDFSSGRLGQSGLFAITGNTGAGKSTLLDAICLALYDQMARFTPNRKFQPEIGRAEDADRLKANDVRHILSRGQAAGYAEVDFRASDGQLWRARWQLRRARNRTDGRYQKQERSLECLSAPELHAGNKRDLQERIDQLVGLNWEQFRRAVILPQGDFAAFLKAGSDERSALLERMTGTALYSELSVAAFERARDEKQALAQLAAQLAELQPEGEAGQSVLEQQLQQLTSQLSEFKGWQQAITQWQHWQQQGHELARHLHDARAAFEAEEARYQAAAPDRLQLQQIERAQVARPVFDELARTQLELQELEQSSGAALQRLETAQGSEQQSQQQLTLLEQQSRQLEGEMRTLQPELNEARELDALLQAWERQWREQLPRQQELEAQRQRLGSQVQAGQQQQQQRQREATELGQWLERHQQGAAAARQWQPLLASLREAWQGQARLRTWRRQQHELQTLLQDKQLLQQQMNAGHVAAREEWQQLQQLQVQLEQECPPERLDEAQQQLAHCQRRAERGQMLRDLAEQASLLERQSQELRLRHEGLALREHELDSQLQQLAPELETLRAQLVASTEAWQQAHVRQSLQQHRAQLKPEHPCPLCGSLDHPWQEQGPEVIELLARLGEQHRFLQQHLQQREQTWGQLQAHRQQLADNAVQLQHQLVQCHQQRAQLTARWQQLSDGDSHWPAWPEQPDGWLAVMAELTLALQQTQQAWALAAEAWDRARAAQVRLQQLRQQVAAAQQQALTLERHLQELLRQLTELQTQEQSLQQQMGHLQERLQMTAQLLDERLGDSQWRVWLERADGEQAITLWQQECEFFLQQEEQWQRLRQQILQAEPELAAQQAQLQQLEREWQQLTVLRQNLQTQKADLQHRRESCLGGRQVADVERDWRLRQEQLRDLLAQQQRQLQTLAEQKAAAQAALEGLRQRQQQVQQQRREALRSWLRHEQQLEIPEYELHRLLSYSSDWIQQERQRLHALAAEREQARVRLAERQQALALHESQGQQQLARLPAEAHTADGLVSSWVEQVQAQSQQLESQLFETRHRLKQGEERQAQYQSLQQRYLEQQQSSERWEQLGELIGSASGAKFRSFAQGLTLERLLLEANAHLRELAPRYQLLRVPGSDLALQVLDRDMGDEIRAVESLSGGESFLVSLALALGLASLSGRETRIESLFIDEGFGTLDPESLDVAIACLDSLQAEGRQIGIISHVPALVERIGVQVQVEARGGGESRIRLPD</sequence>
<feature type="coiled-coil region" evidence="1">
    <location>
        <begin position="739"/>
        <end position="794"/>
    </location>
</feature>
<gene>
    <name evidence="4" type="ORF">ACFOSS_14280</name>
</gene>
<keyword evidence="1" id="KW-0175">Coiled coil</keyword>
<keyword evidence="5" id="KW-1185">Reference proteome</keyword>
<dbReference type="RefSeq" id="WP_377153689.1">
    <property type="nucleotide sequence ID" value="NZ_JBHSAF010000014.1"/>
</dbReference>
<feature type="coiled-coil region" evidence="1">
    <location>
        <begin position="848"/>
        <end position="882"/>
    </location>
</feature>
<evidence type="ECO:0000259" key="3">
    <source>
        <dbReference type="Pfam" id="PF13476"/>
    </source>
</evidence>
<protein>
    <submittedName>
        <fullName evidence="4">AAA family ATPase</fullName>
    </submittedName>
</protein>
<evidence type="ECO:0000256" key="2">
    <source>
        <dbReference type="SAM" id="MobiDB-lite"/>
    </source>
</evidence>
<comment type="caution">
    <text evidence="4">The sequence shown here is derived from an EMBL/GenBank/DDBJ whole genome shotgun (WGS) entry which is preliminary data.</text>
</comment>
<evidence type="ECO:0000313" key="4">
    <source>
        <dbReference type="EMBL" id="MFC3914619.1"/>
    </source>
</evidence>
<name>A0ABV8CRJ3_9GAMM</name>
<dbReference type="InterPro" id="IPR038729">
    <property type="entry name" value="Rad50/SbcC_AAA"/>
</dbReference>
<evidence type="ECO:0000313" key="5">
    <source>
        <dbReference type="Proteomes" id="UP001595692"/>
    </source>
</evidence>
<feature type="coiled-coil region" evidence="1">
    <location>
        <begin position="910"/>
        <end position="958"/>
    </location>
</feature>